<protein>
    <recommendedName>
        <fullName evidence="2">cyclic-guanylate-specific phosphodiesterase</fullName>
        <ecNumber evidence="2">3.1.4.52</ecNumber>
    </recommendedName>
</protein>
<dbReference type="Gene3D" id="3.20.20.450">
    <property type="entry name" value="EAL domain"/>
    <property type="match status" value="1"/>
</dbReference>
<feature type="domain" description="EAL" evidence="12">
    <location>
        <begin position="286"/>
        <end position="539"/>
    </location>
</feature>
<keyword evidence="4" id="KW-0973">c-di-GMP</keyword>
<evidence type="ECO:0000256" key="1">
    <source>
        <dbReference type="ARBA" id="ARBA00004651"/>
    </source>
</evidence>
<dbReference type="CDD" id="cd01948">
    <property type="entry name" value="EAL"/>
    <property type="match status" value="1"/>
</dbReference>
<evidence type="ECO:0000256" key="10">
    <source>
        <dbReference type="SAM" id="MobiDB-lite"/>
    </source>
</evidence>
<dbReference type="EC" id="3.1.4.52" evidence="2"/>
<dbReference type="Pfam" id="PF00563">
    <property type="entry name" value="EAL"/>
    <property type="match status" value="1"/>
</dbReference>
<reference evidence="13 14" key="1">
    <citation type="submission" date="2018-05" db="EMBL/GenBank/DDBJ databases">
        <title>Comparative genomic sequence analysis between strain HN4 and CCM 8460T (Falsochrobactrum ovis) will provide more evidence to prove that HN4 is a new species of Falsochrobactrum.</title>
        <authorList>
            <person name="Lyu W."/>
            <person name="Sun L."/>
            <person name="Yao L."/>
        </authorList>
    </citation>
    <scope>NUCLEOTIDE SEQUENCE [LARGE SCALE GENOMIC DNA]</scope>
    <source>
        <strain evidence="13 14">HN4</strain>
    </source>
</reference>
<dbReference type="InterPro" id="IPR035919">
    <property type="entry name" value="EAL_sf"/>
</dbReference>
<keyword evidence="3" id="KW-1003">Cell membrane</keyword>
<evidence type="ECO:0000256" key="2">
    <source>
        <dbReference type="ARBA" id="ARBA00012282"/>
    </source>
</evidence>
<keyword evidence="14" id="KW-1185">Reference proteome</keyword>
<dbReference type="AlphaFoldDB" id="A0A316JB29"/>
<dbReference type="InterPro" id="IPR001633">
    <property type="entry name" value="EAL_dom"/>
</dbReference>
<keyword evidence="6" id="KW-0378">Hydrolase</keyword>
<evidence type="ECO:0000256" key="11">
    <source>
        <dbReference type="SAM" id="Phobius"/>
    </source>
</evidence>
<evidence type="ECO:0000256" key="4">
    <source>
        <dbReference type="ARBA" id="ARBA00022636"/>
    </source>
</evidence>
<evidence type="ECO:0000256" key="6">
    <source>
        <dbReference type="ARBA" id="ARBA00022801"/>
    </source>
</evidence>
<comment type="catalytic activity">
    <reaction evidence="9">
        <text>3',3'-c-di-GMP + H2O = 5'-phosphoguanylyl(3'-&gt;5')guanosine + H(+)</text>
        <dbReference type="Rhea" id="RHEA:24902"/>
        <dbReference type="ChEBI" id="CHEBI:15377"/>
        <dbReference type="ChEBI" id="CHEBI:15378"/>
        <dbReference type="ChEBI" id="CHEBI:58754"/>
        <dbReference type="ChEBI" id="CHEBI:58805"/>
        <dbReference type="EC" id="3.1.4.52"/>
    </reaction>
</comment>
<feature type="transmembrane region" description="Helical" evidence="11">
    <location>
        <begin position="259"/>
        <end position="282"/>
    </location>
</feature>
<dbReference type="PANTHER" id="PTHR33121">
    <property type="entry name" value="CYCLIC DI-GMP PHOSPHODIESTERASE PDEF"/>
    <property type="match status" value="1"/>
</dbReference>
<keyword evidence="8 11" id="KW-0472">Membrane</keyword>
<evidence type="ECO:0000256" key="9">
    <source>
        <dbReference type="ARBA" id="ARBA00034290"/>
    </source>
</evidence>
<organism evidence="13 14">
    <name type="scientific">Falsochrobactrum shanghaiense</name>
    <dbReference type="NCBI Taxonomy" id="2201899"/>
    <lineage>
        <taxon>Bacteria</taxon>
        <taxon>Pseudomonadati</taxon>
        <taxon>Pseudomonadota</taxon>
        <taxon>Alphaproteobacteria</taxon>
        <taxon>Hyphomicrobiales</taxon>
        <taxon>Brucellaceae</taxon>
        <taxon>Falsochrobactrum</taxon>
    </lineage>
</organism>
<dbReference type="Proteomes" id="UP000245865">
    <property type="component" value="Unassembled WGS sequence"/>
</dbReference>
<evidence type="ECO:0000313" key="14">
    <source>
        <dbReference type="Proteomes" id="UP000245865"/>
    </source>
</evidence>
<comment type="caution">
    <text evidence="13">The sequence shown here is derived from an EMBL/GenBank/DDBJ whole genome shotgun (WGS) entry which is preliminary data.</text>
</comment>
<comment type="subcellular location">
    <subcellularLocation>
        <location evidence="1">Cell membrane</location>
        <topology evidence="1">Multi-pass membrane protein</topology>
    </subcellularLocation>
</comment>
<dbReference type="Pfam" id="PF12792">
    <property type="entry name" value="CSS-motif"/>
    <property type="match status" value="1"/>
</dbReference>
<dbReference type="GO" id="GO:0071111">
    <property type="term" value="F:cyclic-guanylate-specific phosphodiesterase activity"/>
    <property type="evidence" value="ECO:0007669"/>
    <property type="project" value="UniProtKB-EC"/>
</dbReference>
<sequence>MAIQDIDEAGHLMPLEHNRFFSPVTFVLCIFLLMGGWAGKWAGDNFRLRDERADMNIYMNALQAHADRIIISAHNVLDEANRSPFQACSADDRVYLRKLIFTGYHIKDIGRLADDRLICSTLLNNVRSSSRRPMEDVRLADGTYIYRDGNLITPGSHGAIIGRGNANIVLSSVAFDAMQTPGYAFAIYMANEGRTQFARLYSFPHDYMKGADAALAFAGSGATEAASTVPLHEQHCNPATGICISLVSAPLPNNPSDQLLLILFTSFGMLLGSGAVMVWLYYRSRNRSLNAMLKRALAARKLSIAYQPVVRISDEKICGFEALIRWEIAKGEFIPPDIFIEHAEAVGLADKITIYVLERVIEEMGDLLRKRKGMRVNINMTASNLQDPDFLNALATRLVAADIKPQQIGLELTERTAVDFGKAAAGIQQLREQGFRIYIDDFGTGYSNLAYLGELHVDAIKIDKAFTRTIGNDNEAVSIVPQIISMAREHGLDIVVEGIETPAQLAYLRHLSGKLDGQGWLFGKPMGASAAHALIGGKTPRRKRASATAAHGKQNLP</sequence>
<feature type="region of interest" description="Disordered" evidence="10">
    <location>
        <begin position="535"/>
        <end position="557"/>
    </location>
</feature>
<dbReference type="SUPFAM" id="SSF141868">
    <property type="entry name" value="EAL domain-like"/>
    <property type="match status" value="1"/>
</dbReference>
<proteinExistence type="predicted"/>
<evidence type="ECO:0000256" key="7">
    <source>
        <dbReference type="ARBA" id="ARBA00022989"/>
    </source>
</evidence>
<feature type="transmembrane region" description="Helical" evidence="11">
    <location>
        <begin position="20"/>
        <end position="39"/>
    </location>
</feature>
<dbReference type="GO" id="GO:0005886">
    <property type="term" value="C:plasma membrane"/>
    <property type="evidence" value="ECO:0007669"/>
    <property type="project" value="UniProtKB-SubCell"/>
</dbReference>
<evidence type="ECO:0000256" key="3">
    <source>
        <dbReference type="ARBA" id="ARBA00022475"/>
    </source>
</evidence>
<keyword evidence="7 11" id="KW-1133">Transmembrane helix</keyword>
<dbReference type="InterPro" id="IPR024744">
    <property type="entry name" value="CSS-motif_dom"/>
</dbReference>
<name>A0A316JB29_9HYPH</name>
<evidence type="ECO:0000259" key="12">
    <source>
        <dbReference type="PROSITE" id="PS50883"/>
    </source>
</evidence>
<accession>A0A316JB29</accession>
<evidence type="ECO:0000256" key="5">
    <source>
        <dbReference type="ARBA" id="ARBA00022692"/>
    </source>
</evidence>
<dbReference type="OrthoDB" id="9814202at2"/>
<dbReference type="PROSITE" id="PS50883">
    <property type="entry name" value="EAL"/>
    <property type="match status" value="1"/>
</dbReference>
<evidence type="ECO:0000313" key="13">
    <source>
        <dbReference type="EMBL" id="PWL19082.1"/>
    </source>
</evidence>
<dbReference type="SMART" id="SM00052">
    <property type="entry name" value="EAL"/>
    <property type="match status" value="1"/>
</dbReference>
<gene>
    <name evidence="13" type="ORF">DKP76_00455</name>
</gene>
<dbReference type="EMBL" id="QGDB01000001">
    <property type="protein sequence ID" value="PWL19082.1"/>
    <property type="molecule type" value="Genomic_DNA"/>
</dbReference>
<dbReference type="PANTHER" id="PTHR33121:SF79">
    <property type="entry name" value="CYCLIC DI-GMP PHOSPHODIESTERASE PDED-RELATED"/>
    <property type="match status" value="1"/>
</dbReference>
<evidence type="ECO:0000256" key="8">
    <source>
        <dbReference type="ARBA" id="ARBA00023136"/>
    </source>
</evidence>
<dbReference type="InterPro" id="IPR050706">
    <property type="entry name" value="Cyclic-di-GMP_PDE-like"/>
</dbReference>
<keyword evidence="5 11" id="KW-0812">Transmembrane</keyword>